<dbReference type="STRING" id="489703.SAMN04488038_11563"/>
<proteinExistence type="predicted"/>
<name>A0A1H9L8P5_9GAMM</name>
<dbReference type="InterPro" id="IPR029033">
    <property type="entry name" value="His_PPase_superfam"/>
</dbReference>
<dbReference type="Gene3D" id="3.40.50.1240">
    <property type="entry name" value="Phosphoglycerate mutase-like"/>
    <property type="match status" value="1"/>
</dbReference>
<evidence type="ECO:0000313" key="3">
    <source>
        <dbReference type="Proteomes" id="UP000199233"/>
    </source>
</evidence>
<keyword evidence="1" id="KW-0378">Hydrolase</keyword>
<dbReference type="EMBL" id="FOFS01000015">
    <property type="protein sequence ID" value="SER07688.1"/>
    <property type="molecule type" value="Genomic_DNA"/>
</dbReference>
<dbReference type="SMART" id="SM00855">
    <property type="entry name" value="PGAM"/>
    <property type="match status" value="1"/>
</dbReference>
<dbReference type="InterPro" id="IPR013078">
    <property type="entry name" value="His_Pase_superF_clade-1"/>
</dbReference>
<dbReference type="CDD" id="cd07040">
    <property type="entry name" value="HP"/>
    <property type="match status" value="1"/>
</dbReference>
<dbReference type="PANTHER" id="PTHR20935:SF0">
    <property type="entry name" value="SERINE_THREONINE-PROTEIN PHOSPHATASE PGAM5, MITOCHONDRIAL"/>
    <property type="match status" value="1"/>
</dbReference>
<dbReference type="Proteomes" id="UP000199233">
    <property type="component" value="Unassembled WGS sequence"/>
</dbReference>
<evidence type="ECO:0000256" key="1">
    <source>
        <dbReference type="ARBA" id="ARBA00022801"/>
    </source>
</evidence>
<organism evidence="2 3">
    <name type="scientific">Solimonas aquatica</name>
    <dbReference type="NCBI Taxonomy" id="489703"/>
    <lineage>
        <taxon>Bacteria</taxon>
        <taxon>Pseudomonadati</taxon>
        <taxon>Pseudomonadota</taxon>
        <taxon>Gammaproteobacteria</taxon>
        <taxon>Nevskiales</taxon>
        <taxon>Nevskiaceae</taxon>
        <taxon>Solimonas</taxon>
    </lineage>
</organism>
<protein>
    <submittedName>
        <fullName evidence="2">Broad specificity phosphatase PhoE</fullName>
    </submittedName>
</protein>
<dbReference type="PANTHER" id="PTHR20935">
    <property type="entry name" value="PHOSPHOGLYCERATE MUTASE-RELATED"/>
    <property type="match status" value="1"/>
</dbReference>
<dbReference type="Pfam" id="PF00300">
    <property type="entry name" value="His_Phos_1"/>
    <property type="match status" value="2"/>
</dbReference>
<sequence>MGTIYLIRHGQASFGSHRYDCLSALGEQQARVLGEALRQRGLRPDRVLAGGMQRHHQTAAHCLAAMALPPSVQEDRRWDEFDHEAIVAALQPRYRDPAALQADLAQAENPRRAFQALFQQALQRWMSGTHDGDYAESWPAFRARVEQALLSLRESLSRSQTALVFSSGGPISAVVRQQLMLGDAATLRLNAVLANAALTKLIYSERDLYLSTVNEHSHFEAAPALLTYR</sequence>
<reference evidence="2 3" key="1">
    <citation type="submission" date="2016-10" db="EMBL/GenBank/DDBJ databases">
        <authorList>
            <person name="de Groot N.N."/>
        </authorList>
    </citation>
    <scope>NUCLEOTIDE SEQUENCE [LARGE SCALE GENOMIC DNA]</scope>
    <source>
        <strain evidence="2 3">DSM 25927</strain>
    </source>
</reference>
<accession>A0A1H9L8P5</accession>
<dbReference type="SUPFAM" id="SSF53254">
    <property type="entry name" value="Phosphoglycerate mutase-like"/>
    <property type="match status" value="1"/>
</dbReference>
<dbReference type="GO" id="GO:0016787">
    <property type="term" value="F:hydrolase activity"/>
    <property type="evidence" value="ECO:0007669"/>
    <property type="project" value="UniProtKB-KW"/>
</dbReference>
<evidence type="ECO:0000313" key="2">
    <source>
        <dbReference type="EMBL" id="SER07688.1"/>
    </source>
</evidence>
<keyword evidence="3" id="KW-1185">Reference proteome</keyword>
<gene>
    <name evidence="2" type="ORF">SAMN04488038_11563</name>
</gene>
<dbReference type="RefSeq" id="WP_093289054.1">
    <property type="nucleotide sequence ID" value="NZ_FOFS01000015.1"/>
</dbReference>
<dbReference type="OrthoDB" id="280692at2"/>
<dbReference type="InterPro" id="IPR051021">
    <property type="entry name" value="Mito_Ser/Thr_phosphatase"/>
</dbReference>
<dbReference type="AlphaFoldDB" id="A0A1H9L8P5"/>